<proteinExistence type="predicted"/>
<dbReference type="InterPro" id="IPR011008">
    <property type="entry name" value="Dimeric_a/b-barrel"/>
</dbReference>
<dbReference type="SUPFAM" id="SSF54909">
    <property type="entry name" value="Dimeric alpha+beta barrel"/>
    <property type="match status" value="1"/>
</dbReference>
<dbReference type="CDD" id="cd00090">
    <property type="entry name" value="HTH_ARSR"/>
    <property type="match status" value="1"/>
</dbReference>
<name>A0A2K8QG86_9GAMM</name>
<dbReference type="Pfam" id="PF13412">
    <property type="entry name" value="HTH_24"/>
    <property type="match status" value="1"/>
</dbReference>
<reference evidence="6" key="1">
    <citation type="journal article" date="2018" name="Genome Announc.">
        <title>Complete genome sequence of a Dickeya fangzhongdai type strain causing bleeding canker of pear tree trunks.</title>
        <authorList>
            <person name="Zhao Y."/>
            <person name="Tian Y."/>
            <person name="Li X."/>
            <person name="Hu B."/>
        </authorList>
    </citation>
    <scope>NUCLEOTIDE SEQUENCE [LARGE SCALE GENOMIC DNA]</scope>
    <source>
        <strain evidence="6">DSM 101947</strain>
    </source>
</reference>
<dbReference type="Gene3D" id="1.10.10.10">
    <property type="entry name" value="Winged helix-like DNA-binding domain superfamily/Winged helix DNA-binding domain"/>
    <property type="match status" value="1"/>
</dbReference>
<gene>
    <name evidence="5" type="ORF">CVE23_00105</name>
</gene>
<keyword evidence="1" id="KW-0805">Transcription regulation</keyword>
<dbReference type="SUPFAM" id="SSF46785">
    <property type="entry name" value="Winged helix' DNA-binding domain"/>
    <property type="match status" value="1"/>
</dbReference>
<dbReference type="EMBL" id="CP025003">
    <property type="protein sequence ID" value="ATZ92516.1"/>
    <property type="molecule type" value="Genomic_DNA"/>
</dbReference>
<evidence type="ECO:0000256" key="3">
    <source>
        <dbReference type="ARBA" id="ARBA00023163"/>
    </source>
</evidence>
<evidence type="ECO:0000313" key="6">
    <source>
        <dbReference type="Proteomes" id="UP000231901"/>
    </source>
</evidence>
<dbReference type="InterPro" id="IPR000485">
    <property type="entry name" value="AsnC-type_HTH_dom"/>
</dbReference>
<sequence>MKIDRIDAQILNELQQDARLKITELAERVCLSATPCTRRLKQLEDAGMIDRYVTLLDQEKAGFPVNAYISLTLEPKSEATFRKFEQQIATFDEVMECHLMSGSHDFMLRVVAASLSDFEKFLQKKLIKIEGLRDVQSSFSLRRLIHKTALPVKATV</sequence>
<feature type="domain" description="HTH asnC-type" evidence="4">
    <location>
        <begin position="3"/>
        <end position="64"/>
    </location>
</feature>
<keyword evidence="2" id="KW-0238">DNA-binding</keyword>
<dbReference type="PANTHER" id="PTHR30154:SF34">
    <property type="entry name" value="TRANSCRIPTIONAL REGULATOR AZLB"/>
    <property type="match status" value="1"/>
</dbReference>
<evidence type="ECO:0000313" key="5">
    <source>
        <dbReference type="EMBL" id="ATZ92516.1"/>
    </source>
</evidence>
<keyword evidence="6" id="KW-1185">Reference proteome</keyword>
<evidence type="ECO:0000256" key="1">
    <source>
        <dbReference type="ARBA" id="ARBA00023015"/>
    </source>
</evidence>
<dbReference type="PANTHER" id="PTHR30154">
    <property type="entry name" value="LEUCINE-RESPONSIVE REGULATORY PROTEIN"/>
    <property type="match status" value="1"/>
</dbReference>
<dbReference type="InterPro" id="IPR019887">
    <property type="entry name" value="Tscrpt_reg_AsnC/Lrp_C"/>
</dbReference>
<dbReference type="Proteomes" id="UP000231901">
    <property type="component" value="Chromosome"/>
</dbReference>
<dbReference type="InterPro" id="IPR036388">
    <property type="entry name" value="WH-like_DNA-bd_sf"/>
</dbReference>
<dbReference type="InterPro" id="IPR011991">
    <property type="entry name" value="ArsR-like_HTH"/>
</dbReference>
<dbReference type="InterPro" id="IPR019888">
    <property type="entry name" value="Tscrpt_reg_AsnC-like"/>
</dbReference>
<evidence type="ECO:0000256" key="2">
    <source>
        <dbReference type="ARBA" id="ARBA00023125"/>
    </source>
</evidence>
<dbReference type="Gene3D" id="3.30.70.920">
    <property type="match status" value="1"/>
</dbReference>
<dbReference type="PRINTS" id="PR00033">
    <property type="entry name" value="HTHASNC"/>
</dbReference>
<dbReference type="RefSeq" id="WP_038920680.1">
    <property type="nucleotide sequence ID" value="NZ_BMJF01000013.1"/>
</dbReference>
<dbReference type="GO" id="GO:0006355">
    <property type="term" value="P:regulation of DNA-templated transcription"/>
    <property type="evidence" value="ECO:0007669"/>
    <property type="project" value="UniProtKB-ARBA"/>
</dbReference>
<dbReference type="GO" id="GO:0005829">
    <property type="term" value="C:cytosol"/>
    <property type="evidence" value="ECO:0007669"/>
    <property type="project" value="TreeGrafter"/>
</dbReference>
<dbReference type="GO" id="GO:0043200">
    <property type="term" value="P:response to amino acid"/>
    <property type="evidence" value="ECO:0007669"/>
    <property type="project" value="TreeGrafter"/>
</dbReference>
<dbReference type="KEGG" id="dfn:CVE23_00105"/>
<dbReference type="Pfam" id="PF01037">
    <property type="entry name" value="AsnC_trans_reg"/>
    <property type="match status" value="1"/>
</dbReference>
<dbReference type="SMART" id="SM00344">
    <property type="entry name" value="HTH_ASNC"/>
    <property type="match status" value="1"/>
</dbReference>
<protein>
    <submittedName>
        <fullName evidence="5">Lrp/AsnC family transcriptional regulator</fullName>
    </submittedName>
</protein>
<dbReference type="PROSITE" id="PS50956">
    <property type="entry name" value="HTH_ASNC_2"/>
    <property type="match status" value="1"/>
</dbReference>
<evidence type="ECO:0000259" key="4">
    <source>
        <dbReference type="PROSITE" id="PS50956"/>
    </source>
</evidence>
<keyword evidence="3" id="KW-0804">Transcription</keyword>
<dbReference type="GeneID" id="66562746"/>
<dbReference type="GO" id="GO:0043565">
    <property type="term" value="F:sequence-specific DNA binding"/>
    <property type="evidence" value="ECO:0007669"/>
    <property type="project" value="InterPro"/>
</dbReference>
<accession>A0A2K8QG86</accession>
<dbReference type="InterPro" id="IPR036390">
    <property type="entry name" value="WH_DNA-bd_sf"/>
</dbReference>
<dbReference type="AlphaFoldDB" id="A0A2K8QG86"/>
<organism evidence="5 6">
    <name type="scientific">Dickeya fangzhongdai</name>
    <dbReference type="NCBI Taxonomy" id="1778540"/>
    <lineage>
        <taxon>Bacteria</taxon>
        <taxon>Pseudomonadati</taxon>
        <taxon>Pseudomonadota</taxon>
        <taxon>Gammaproteobacteria</taxon>
        <taxon>Enterobacterales</taxon>
        <taxon>Pectobacteriaceae</taxon>
        <taxon>Dickeya</taxon>
    </lineage>
</organism>